<evidence type="ECO:0000256" key="5">
    <source>
        <dbReference type="ARBA" id="ARBA00022729"/>
    </source>
</evidence>
<dbReference type="PANTHER" id="PTHR33938:SF15">
    <property type="entry name" value="FERULOYL ESTERASE B-RELATED"/>
    <property type="match status" value="1"/>
</dbReference>
<keyword evidence="8" id="KW-1015">Disulfide bond</keyword>
<evidence type="ECO:0000256" key="8">
    <source>
        <dbReference type="ARBA" id="ARBA00023157"/>
    </source>
</evidence>
<keyword evidence="7" id="KW-0106">Calcium</keyword>
<organism evidence="11 12">
    <name type="scientific">Phellinidium pouzarii</name>
    <dbReference type="NCBI Taxonomy" id="167371"/>
    <lineage>
        <taxon>Eukaryota</taxon>
        <taxon>Fungi</taxon>
        <taxon>Dikarya</taxon>
        <taxon>Basidiomycota</taxon>
        <taxon>Agaricomycotina</taxon>
        <taxon>Agaricomycetes</taxon>
        <taxon>Hymenochaetales</taxon>
        <taxon>Hymenochaetaceae</taxon>
        <taxon>Phellinidium</taxon>
    </lineage>
</organism>
<dbReference type="Proteomes" id="UP000308199">
    <property type="component" value="Unassembled WGS sequence"/>
</dbReference>
<dbReference type="EC" id="3.1.1.-" evidence="10"/>
<evidence type="ECO:0000256" key="2">
    <source>
        <dbReference type="ARBA" id="ARBA00022487"/>
    </source>
</evidence>
<accession>A0A4S4LAW5</accession>
<name>A0A4S4LAW5_9AGAM</name>
<evidence type="ECO:0000256" key="4">
    <source>
        <dbReference type="ARBA" id="ARBA00022723"/>
    </source>
</evidence>
<reference evidence="11 12" key="1">
    <citation type="submission" date="2019-02" db="EMBL/GenBank/DDBJ databases">
        <title>Genome sequencing of the rare red list fungi Phellinidium pouzarii.</title>
        <authorList>
            <person name="Buettner E."/>
            <person name="Kellner H."/>
        </authorList>
    </citation>
    <scope>NUCLEOTIDE SEQUENCE [LARGE SCALE GENOMIC DNA]</scope>
    <source>
        <strain evidence="11 12">DSM 108285</strain>
    </source>
</reference>
<gene>
    <name evidence="11" type="ORF">EW145_g2545</name>
</gene>
<dbReference type="OrthoDB" id="3039123at2759"/>
<evidence type="ECO:0000256" key="9">
    <source>
        <dbReference type="ARBA" id="ARBA00034075"/>
    </source>
</evidence>
<dbReference type="SUPFAM" id="SSF53474">
    <property type="entry name" value="alpha/beta-Hydrolases"/>
    <property type="match status" value="1"/>
</dbReference>
<dbReference type="Gene3D" id="3.40.50.1820">
    <property type="entry name" value="alpha/beta hydrolase"/>
    <property type="match status" value="1"/>
</dbReference>
<dbReference type="GO" id="GO:0030600">
    <property type="term" value="F:feruloyl esterase activity"/>
    <property type="evidence" value="ECO:0007669"/>
    <property type="project" value="UniProtKB-EC"/>
</dbReference>
<keyword evidence="3" id="KW-0624">Polysaccharide degradation</keyword>
<keyword evidence="2" id="KW-0719">Serine esterase</keyword>
<evidence type="ECO:0000256" key="10">
    <source>
        <dbReference type="RuleBase" id="RU361238"/>
    </source>
</evidence>
<evidence type="ECO:0000313" key="11">
    <source>
        <dbReference type="EMBL" id="THH08677.1"/>
    </source>
</evidence>
<dbReference type="EMBL" id="SGPK01000091">
    <property type="protein sequence ID" value="THH08677.1"/>
    <property type="molecule type" value="Genomic_DNA"/>
</dbReference>
<keyword evidence="12" id="KW-1185">Reference proteome</keyword>
<comment type="catalytic activity">
    <reaction evidence="9">
        <text>feruloyl-polysaccharide + H2O = ferulate + polysaccharide.</text>
        <dbReference type="EC" id="3.1.1.73"/>
    </reaction>
</comment>
<sequence length="523" mass="56393">MQQAQEILYEIADGGFSFLRKATANWQLLGSALSLFSPFLFDTNPAAACASLQHDLDLSTLNATILSAAYYNNATEVTTLGLCLPTTDIGVPLCRVQLVVNTSDISAVTAEAWLPTDWNGRFLGLGNGGLGGCIDYDNLGYGSSMGFATIGTNNGHDGNTGLPFANNSQVLADYTSRSVHIEAVVGKRLTAAHYGRVPHHAYYFGCSTGGRQGVYSAIHYPNDFDGILAGAPATDFNHLIGCFISEALWDVVTKEILKQCDAIDGVVDGIITEPDACDFRPEEIQCVGGSTSNCLTIPQVNALRKIYSPLYGINGELLFPRFDPGAVSKIYFSGSPFFFPDHWMKYAIGNDPNFNYSTFGLADIALSDEIDPGQVSTSSGDLSAFHSRGGKIISYHGRSDDMISSGNSKLLYNRVSRTLGLNAASLDAFFRLFLVPGMGHCFGGTGAVNFGQHAWKNGDTNIPEEKLLVHKADNVLLSLVDWVENGKAPDTITGVSDDGTSLRVHCRYPQRSWWNGSEYTCVV</sequence>
<evidence type="ECO:0000256" key="1">
    <source>
        <dbReference type="ARBA" id="ARBA00006249"/>
    </source>
</evidence>
<keyword evidence="5" id="KW-0732">Signal</keyword>
<keyword evidence="3" id="KW-0119">Carbohydrate metabolism</keyword>
<keyword evidence="3" id="KW-0858">Xylan degradation</keyword>
<dbReference type="InterPro" id="IPR029058">
    <property type="entry name" value="AB_hydrolase_fold"/>
</dbReference>
<keyword evidence="4" id="KW-0479">Metal-binding</keyword>
<proteinExistence type="inferred from homology"/>
<evidence type="ECO:0000256" key="6">
    <source>
        <dbReference type="ARBA" id="ARBA00022801"/>
    </source>
</evidence>
<evidence type="ECO:0000313" key="12">
    <source>
        <dbReference type="Proteomes" id="UP000308199"/>
    </source>
</evidence>
<keyword evidence="6 10" id="KW-0378">Hydrolase</keyword>
<evidence type="ECO:0000256" key="7">
    <source>
        <dbReference type="ARBA" id="ARBA00022837"/>
    </source>
</evidence>
<dbReference type="PANTHER" id="PTHR33938">
    <property type="entry name" value="FERULOYL ESTERASE B-RELATED"/>
    <property type="match status" value="1"/>
</dbReference>
<dbReference type="GO" id="GO:0046872">
    <property type="term" value="F:metal ion binding"/>
    <property type="evidence" value="ECO:0007669"/>
    <property type="project" value="UniProtKB-KW"/>
</dbReference>
<evidence type="ECO:0000256" key="3">
    <source>
        <dbReference type="ARBA" id="ARBA00022651"/>
    </source>
</evidence>
<comment type="similarity">
    <text evidence="1 10">Belongs to the tannase family.</text>
</comment>
<dbReference type="AlphaFoldDB" id="A0A4S4LAW5"/>
<comment type="caution">
    <text evidence="11">The sequence shown here is derived from an EMBL/GenBank/DDBJ whole genome shotgun (WGS) entry which is preliminary data.</text>
</comment>
<dbReference type="GO" id="GO:0045493">
    <property type="term" value="P:xylan catabolic process"/>
    <property type="evidence" value="ECO:0007669"/>
    <property type="project" value="UniProtKB-KW"/>
</dbReference>
<protein>
    <recommendedName>
        <fullName evidence="10">Carboxylic ester hydrolase</fullName>
        <ecNumber evidence="10">3.1.1.-</ecNumber>
    </recommendedName>
</protein>
<dbReference type="InterPro" id="IPR011118">
    <property type="entry name" value="Tannase/feruloyl_esterase"/>
</dbReference>
<dbReference type="Pfam" id="PF07519">
    <property type="entry name" value="Tannase"/>
    <property type="match status" value="2"/>
</dbReference>